<dbReference type="AlphaFoldDB" id="A0A3M7GF66"/>
<name>A0A3M7GF66_HORWE</name>
<sequence>MYLPVDALDEYDSKSTGVILHLIHRQLKSSHVTKAVNTFITINVAQLAARKRYGEDTHKYIVKDMEERAEGTFLWVSVVCMAFEQEPARRASKVVRTFPAGLEPLYERMLIMAQQHEDDEEVGLRRQLLRVMVPSSQPLQVDEIRTIAGLEHELADAVAVEEATMVCGSFLTLRNATVAWIHQSAKDFFTGGNGMCIFSNGIAATHAELGKRCITIMSKHLERDLCKIDRPGAQAREGRKVLEKYLPPAARYRHVLKSDKNISDSDYVHRFLQKCFLYRLEALWLARQSCQCF</sequence>
<protein>
    <submittedName>
        <fullName evidence="1">Uncharacterized protein</fullName>
    </submittedName>
</protein>
<dbReference type="PANTHER" id="PTHR10039:SF14">
    <property type="entry name" value="NACHT DOMAIN-CONTAINING PROTEIN"/>
    <property type="match status" value="1"/>
</dbReference>
<organism evidence="1 2">
    <name type="scientific">Hortaea werneckii</name>
    <name type="common">Black yeast</name>
    <name type="synonym">Cladosporium werneckii</name>
    <dbReference type="NCBI Taxonomy" id="91943"/>
    <lineage>
        <taxon>Eukaryota</taxon>
        <taxon>Fungi</taxon>
        <taxon>Dikarya</taxon>
        <taxon>Ascomycota</taxon>
        <taxon>Pezizomycotina</taxon>
        <taxon>Dothideomycetes</taxon>
        <taxon>Dothideomycetidae</taxon>
        <taxon>Mycosphaerellales</taxon>
        <taxon>Teratosphaeriaceae</taxon>
        <taxon>Hortaea</taxon>
    </lineage>
</organism>
<evidence type="ECO:0000313" key="1">
    <source>
        <dbReference type="EMBL" id="RMY99733.1"/>
    </source>
</evidence>
<proteinExistence type="predicted"/>
<dbReference type="Proteomes" id="UP000269539">
    <property type="component" value="Unassembled WGS sequence"/>
</dbReference>
<evidence type="ECO:0000313" key="2">
    <source>
        <dbReference type="Proteomes" id="UP000269539"/>
    </source>
</evidence>
<accession>A0A3M7GF66</accession>
<comment type="caution">
    <text evidence="1">The sequence shown here is derived from an EMBL/GenBank/DDBJ whole genome shotgun (WGS) entry which is preliminary data.</text>
</comment>
<dbReference type="PANTHER" id="PTHR10039">
    <property type="entry name" value="AMELOGENIN"/>
    <property type="match status" value="1"/>
</dbReference>
<gene>
    <name evidence="1" type="ORF">D0864_03955</name>
</gene>
<reference evidence="1 2" key="1">
    <citation type="journal article" date="2018" name="BMC Genomics">
        <title>Genomic evidence for intraspecific hybridization in a clonal and extremely halotolerant yeast.</title>
        <authorList>
            <person name="Gostincar C."/>
            <person name="Stajich J.E."/>
            <person name="Zupancic J."/>
            <person name="Zalar P."/>
            <person name="Gunde-Cimerman N."/>
        </authorList>
    </citation>
    <scope>NUCLEOTIDE SEQUENCE [LARGE SCALE GENOMIC DNA]</scope>
    <source>
        <strain evidence="1 2">EXF-10513</strain>
    </source>
</reference>
<dbReference type="EMBL" id="QWIO01000325">
    <property type="protein sequence ID" value="RMY99733.1"/>
    <property type="molecule type" value="Genomic_DNA"/>
</dbReference>